<gene>
    <name evidence="1" type="ORF">H5410_042549</name>
</gene>
<dbReference type="OrthoDB" id="47475at2759"/>
<dbReference type="EMBL" id="JACXVP010000008">
    <property type="protein sequence ID" value="KAG5592035.1"/>
    <property type="molecule type" value="Genomic_DNA"/>
</dbReference>
<protein>
    <submittedName>
        <fullName evidence="1">Uncharacterized protein</fullName>
    </submittedName>
</protein>
<proteinExistence type="predicted"/>
<dbReference type="Proteomes" id="UP000824120">
    <property type="component" value="Chromosome 8"/>
</dbReference>
<dbReference type="InterPro" id="IPR038765">
    <property type="entry name" value="Papain-like_cys_pep_sf"/>
</dbReference>
<comment type="caution">
    <text evidence="1">The sequence shown here is derived from an EMBL/GenBank/DDBJ whole genome shotgun (WGS) entry which is preliminary data.</text>
</comment>
<evidence type="ECO:0000313" key="1">
    <source>
        <dbReference type="EMBL" id="KAG5592035.1"/>
    </source>
</evidence>
<accession>A0A9J5XUN3</accession>
<name>A0A9J5XUN3_SOLCO</name>
<sequence>MFALGGNIRRIMPTCSKMLMSSSFKCWTMIHDKEGNASLAIKDNEDCQCIAHRDFYGPLRSDVTCASCGFTSTTYDPCMDISLYLSACNFSRKDFGSKSGKPSESLVGCLDLFT</sequence>
<reference evidence="1 2" key="1">
    <citation type="submission" date="2020-09" db="EMBL/GenBank/DDBJ databases">
        <title>De no assembly of potato wild relative species, Solanum commersonii.</title>
        <authorList>
            <person name="Cho K."/>
        </authorList>
    </citation>
    <scope>NUCLEOTIDE SEQUENCE [LARGE SCALE GENOMIC DNA]</scope>
    <source>
        <strain evidence="1">LZ3.2</strain>
        <tissue evidence="1">Leaf</tissue>
    </source>
</reference>
<dbReference type="AlphaFoldDB" id="A0A9J5XUN3"/>
<dbReference type="SUPFAM" id="SSF54001">
    <property type="entry name" value="Cysteine proteinases"/>
    <property type="match status" value="1"/>
</dbReference>
<evidence type="ECO:0000313" key="2">
    <source>
        <dbReference type="Proteomes" id="UP000824120"/>
    </source>
</evidence>
<organism evidence="1 2">
    <name type="scientific">Solanum commersonii</name>
    <name type="common">Commerson's wild potato</name>
    <name type="synonym">Commerson's nightshade</name>
    <dbReference type="NCBI Taxonomy" id="4109"/>
    <lineage>
        <taxon>Eukaryota</taxon>
        <taxon>Viridiplantae</taxon>
        <taxon>Streptophyta</taxon>
        <taxon>Embryophyta</taxon>
        <taxon>Tracheophyta</taxon>
        <taxon>Spermatophyta</taxon>
        <taxon>Magnoliopsida</taxon>
        <taxon>eudicotyledons</taxon>
        <taxon>Gunneridae</taxon>
        <taxon>Pentapetalae</taxon>
        <taxon>asterids</taxon>
        <taxon>lamiids</taxon>
        <taxon>Solanales</taxon>
        <taxon>Solanaceae</taxon>
        <taxon>Solanoideae</taxon>
        <taxon>Solaneae</taxon>
        <taxon>Solanum</taxon>
    </lineage>
</organism>
<dbReference type="Gene3D" id="3.90.70.10">
    <property type="entry name" value="Cysteine proteinases"/>
    <property type="match status" value="1"/>
</dbReference>
<keyword evidence="2" id="KW-1185">Reference proteome</keyword>